<name>A0ABT3EPR9_9BACI</name>
<dbReference type="Gene3D" id="3.40.50.2000">
    <property type="entry name" value="Glycogen Phosphorylase B"/>
    <property type="match status" value="2"/>
</dbReference>
<dbReference type="GeneID" id="301197569"/>
<keyword evidence="5" id="KW-1185">Reference proteome</keyword>
<feature type="domain" description="Glycosyltransferase subfamily 4-like N-terminal" evidence="3">
    <location>
        <begin position="16"/>
        <end position="199"/>
    </location>
</feature>
<accession>A0ABT3EPR9</accession>
<organism evidence="4 5">
    <name type="scientific">Bacillus pretiosus</name>
    <dbReference type="NCBI Taxonomy" id="2983392"/>
    <lineage>
        <taxon>Bacteria</taxon>
        <taxon>Bacillati</taxon>
        <taxon>Bacillota</taxon>
        <taxon>Bacilli</taxon>
        <taxon>Bacillales</taxon>
        <taxon>Bacillaceae</taxon>
        <taxon>Bacillus</taxon>
    </lineage>
</organism>
<dbReference type="Pfam" id="PF00534">
    <property type="entry name" value="Glycos_transf_1"/>
    <property type="match status" value="1"/>
</dbReference>
<sequence>MKKILIVNSYYAPTIVGGAEVSTQLLAEGLTKHYQVYVLTTGSQKSGIQKEEKNGVKIYRIPCMNLYWPAEQRDRSNLMKLGWHFINTFNIKQYKLLKKLLVEIRPDIMHTQNLNGVGTYIWGIAKQLNIPTVHTTRDYALFEPVNNKFVNKILLYFNRARSKHVKCVVGISEFILDKHKGQGLFPNAKENIVHNVVKANRYKRKQRKKGEPLIIGYFGQLVDIKGVHILIQAVQSLGDNIIDKLIICGSGPLEKQIQEVAEIDDRIVFRGKVPLEEVNKQMAQVDLTVVPSIWEEPFGRIIIESYNQGTPVIATKVGGIPELVINKDFLVTKGDIEQLMKSIEMFFYLDDDQINKNINDSLSESMRYHDNVYLHNVIYKNIYNGDKFDG</sequence>
<dbReference type="PANTHER" id="PTHR45947:SF3">
    <property type="entry name" value="SULFOQUINOVOSYL TRANSFERASE SQD2"/>
    <property type="match status" value="1"/>
</dbReference>
<protein>
    <submittedName>
        <fullName evidence="4">Glycosyltransferase family 4 protein</fullName>
    </submittedName>
</protein>
<proteinExistence type="inferred from homology"/>
<gene>
    <name evidence="4" type="ORF">NGM45_06980</name>
</gene>
<dbReference type="RefSeq" id="WP_264461365.1">
    <property type="nucleotide sequence ID" value="NZ_JAOXJG010000004.1"/>
</dbReference>
<evidence type="ECO:0000256" key="1">
    <source>
        <dbReference type="ARBA" id="ARBA00009481"/>
    </source>
</evidence>
<dbReference type="InterPro" id="IPR028098">
    <property type="entry name" value="Glyco_trans_4-like_N"/>
</dbReference>
<evidence type="ECO:0000313" key="5">
    <source>
        <dbReference type="Proteomes" id="UP001060566"/>
    </source>
</evidence>
<dbReference type="PANTHER" id="PTHR45947">
    <property type="entry name" value="SULFOQUINOVOSYL TRANSFERASE SQD2"/>
    <property type="match status" value="1"/>
</dbReference>
<comment type="caution">
    <text evidence="4">The sequence shown here is derived from an EMBL/GenBank/DDBJ whole genome shotgun (WGS) entry which is preliminary data.</text>
</comment>
<dbReference type="CDD" id="cd03823">
    <property type="entry name" value="GT4_ExpE7-like"/>
    <property type="match status" value="1"/>
</dbReference>
<dbReference type="EMBL" id="JAOXJG010000004">
    <property type="protein sequence ID" value="MCW1238822.1"/>
    <property type="molecule type" value="Genomic_DNA"/>
</dbReference>
<feature type="domain" description="Glycosyl transferase family 1" evidence="2">
    <location>
        <begin position="201"/>
        <end position="346"/>
    </location>
</feature>
<evidence type="ECO:0000259" key="2">
    <source>
        <dbReference type="Pfam" id="PF00534"/>
    </source>
</evidence>
<dbReference type="SUPFAM" id="SSF53756">
    <property type="entry name" value="UDP-Glycosyltransferase/glycogen phosphorylase"/>
    <property type="match status" value="1"/>
</dbReference>
<reference evidence="4" key="1">
    <citation type="submission" date="2022-10" db="EMBL/GenBank/DDBJ databases">
        <title>De novo draft assembly of the Pseudomonas pretiosus genome isolated from the plants rhizorohere.</title>
        <authorList>
            <person name="Robas M."/>
            <person name="Fernandez V.M."/>
            <person name="Provanza A."/>
            <person name="Jimenez P.A."/>
        </authorList>
    </citation>
    <scope>NUCLEOTIDE SEQUENCE</scope>
    <source>
        <strain evidence="4">SAICEU11T</strain>
    </source>
</reference>
<dbReference type="Pfam" id="PF13439">
    <property type="entry name" value="Glyco_transf_4"/>
    <property type="match status" value="1"/>
</dbReference>
<dbReference type="InterPro" id="IPR001296">
    <property type="entry name" value="Glyco_trans_1"/>
</dbReference>
<dbReference type="InterPro" id="IPR050194">
    <property type="entry name" value="Glycosyltransferase_grp1"/>
</dbReference>
<dbReference type="Proteomes" id="UP001060566">
    <property type="component" value="Unassembled WGS sequence"/>
</dbReference>
<comment type="similarity">
    <text evidence="1">Belongs to the glycosyltransferase group 1 family. Glycosyltransferase 4 subfamily.</text>
</comment>
<evidence type="ECO:0000313" key="4">
    <source>
        <dbReference type="EMBL" id="MCW1238822.1"/>
    </source>
</evidence>
<evidence type="ECO:0000259" key="3">
    <source>
        <dbReference type="Pfam" id="PF13439"/>
    </source>
</evidence>